<evidence type="ECO:0000313" key="2">
    <source>
        <dbReference type="EMBL" id="PKI53432.1"/>
    </source>
</evidence>
<reference evidence="2 3" key="1">
    <citation type="submission" date="2017-11" db="EMBL/GenBank/DDBJ databases">
        <title>De-novo sequencing of pomegranate (Punica granatum L.) genome.</title>
        <authorList>
            <person name="Akparov Z."/>
            <person name="Amiraslanov A."/>
            <person name="Hajiyeva S."/>
            <person name="Abbasov M."/>
            <person name="Kaur K."/>
            <person name="Hamwieh A."/>
            <person name="Solovyev V."/>
            <person name="Salamov A."/>
            <person name="Braich B."/>
            <person name="Kosarev P."/>
            <person name="Mahmoud A."/>
            <person name="Hajiyev E."/>
            <person name="Babayeva S."/>
            <person name="Izzatullayeva V."/>
            <person name="Mammadov A."/>
            <person name="Mammadov A."/>
            <person name="Sharifova S."/>
            <person name="Ojaghi J."/>
            <person name="Eynullazada K."/>
            <person name="Bayramov B."/>
            <person name="Abdulazimova A."/>
            <person name="Shahmuradov I."/>
        </authorList>
    </citation>
    <scope>NUCLEOTIDE SEQUENCE [LARGE SCALE GENOMIC DNA]</scope>
    <source>
        <strain evidence="3">cv. AG2017</strain>
        <tissue evidence="2">Leaf</tissue>
    </source>
</reference>
<evidence type="ECO:0000256" key="1">
    <source>
        <dbReference type="SAM" id="MobiDB-lite"/>
    </source>
</evidence>
<dbReference type="EMBL" id="PGOL01001857">
    <property type="protein sequence ID" value="PKI53432.1"/>
    <property type="molecule type" value="Genomic_DNA"/>
</dbReference>
<dbReference type="AlphaFoldDB" id="A0A2I0JB07"/>
<dbReference type="Proteomes" id="UP000233551">
    <property type="component" value="Unassembled WGS sequence"/>
</dbReference>
<keyword evidence="3" id="KW-1185">Reference proteome</keyword>
<proteinExistence type="predicted"/>
<sequence length="191" mass="21116">MGAWQQSPDRFDFSPLHRPQSSVALQPQPNPHSPAPTLSLFPGLSCDRMGLAIFFLKKKGSQGAHDIGKIDLAQASATPKLEDVKAISEILDIARSRNNMLLYLYNTNIDSLVSFMLEPGGEKFQVSSRKAVKIENPPFISSNEKTPKKSTKKATAINAPDLPYKRRKLRSYDDEDSEHSQEETSSGVGDD</sequence>
<feature type="region of interest" description="Disordered" evidence="1">
    <location>
        <begin position="137"/>
        <end position="191"/>
    </location>
</feature>
<feature type="region of interest" description="Disordered" evidence="1">
    <location>
        <begin position="1"/>
        <end position="36"/>
    </location>
</feature>
<gene>
    <name evidence="2" type="ORF">CRG98_026122</name>
</gene>
<evidence type="ECO:0000313" key="3">
    <source>
        <dbReference type="Proteomes" id="UP000233551"/>
    </source>
</evidence>
<name>A0A2I0JB07_PUNGR</name>
<protein>
    <submittedName>
        <fullName evidence="2">Uncharacterized protein</fullName>
    </submittedName>
</protein>
<comment type="caution">
    <text evidence="2">The sequence shown here is derived from an EMBL/GenBank/DDBJ whole genome shotgun (WGS) entry which is preliminary data.</text>
</comment>
<organism evidence="2 3">
    <name type="scientific">Punica granatum</name>
    <name type="common">Pomegranate</name>
    <dbReference type="NCBI Taxonomy" id="22663"/>
    <lineage>
        <taxon>Eukaryota</taxon>
        <taxon>Viridiplantae</taxon>
        <taxon>Streptophyta</taxon>
        <taxon>Embryophyta</taxon>
        <taxon>Tracheophyta</taxon>
        <taxon>Spermatophyta</taxon>
        <taxon>Magnoliopsida</taxon>
        <taxon>eudicotyledons</taxon>
        <taxon>Gunneridae</taxon>
        <taxon>Pentapetalae</taxon>
        <taxon>rosids</taxon>
        <taxon>malvids</taxon>
        <taxon>Myrtales</taxon>
        <taxon>Lythraceae</taxon>
        <taxon>Punica</taxon>
    </lineage>
</organism>
<accession>A0A2I0JB07</accession>